<evidence type="ECO:0000256" key="6">
    <source>
        <dbReference type="ARBA" id="ARBA00022801"/>
    </source>
</evidence>
<name>A0A8B6X9F5_9BURK</name>
<dbReference type="SUPFAM" id="SSF52540">
    <property type="entry name" value="P-loop containing nucleoside triphosphate hydrolases"/>
    <property type="match status" value="1"/>
</dbReference>
<dbReference type="Gene3D" id="3.40.50.300">
    <property type="entry name" value="P-loop containing nucleotide triphosphate hydrolases"/>
    <property type="match status" value="2"/>
</dbReference>
<evidence type="ECO:0000256" key="3">
    <source>
        <dbReference type="ARBA" id="ARBA00022722"/>
    </source>
</evidence>
<keyword evidence="11" id="KW-1185">Reference proteome</keyword>
<evidence type="ECO:0000313" key="11">
    <source>
        <dbReference type="Proteomes" id="UP000675920"/>
    </source>
</evidence>
<dbReference type="InterPro" id="IPR038257">
    <property type="entry name" value="CRISPR-assoc_Cas3_HD_sf"/>
</dbReference>
<dbReference type="NCBIfam" id="TIGR01596">
    <property type="entry name" value="cas3_HD"/>
    <property type="match status" value="1"/>
</dbReference>
<dbReference type="InterPro" id="IPR006483">
    <property type="entry name" value="CRISPR-assoc_Cas3_HD"/>
</dbReference>
<dbReference type="GO" id="GO:0003724">
    <property type="term" value="F:RNA helicase activity"/>
    <property type="evidence" value="ECO:0007669"/>
    <property type="project" value="TreeGrafter"/>
</dbReference>
<evidence type="ECO:0000256" key="8">
    <source>
        <dbReference type="ARBA" id="ARBA00022840"/>
    </source>
</evidence>
<dbReference type="GO" id="GO:0016787">
    <property type="term" value="F:hydrolase activity"/>
    <property type="evidence" value="ECO:0007669"/>
    <property type="project" value="UniProtKB-KW"/>
</dbReference>
<comment type="similarity">
    <text evidence="1">In the N-terminal section; belongs to the CRISPR-associated nuclease Cas3-HD family.</text>
</comment>
<keyword evidence="3" id="KW-0540">Nuclease</keyword>
<keyword evidence="8" id="KW-0067">ATP-binding</keyword>
<dbReference type="InterPro" id="IPR054712">
    <property type="entry name" value="Cas3-like_dom"/>
</dbReference>
<dbReference type="GO" id="GO:0046872">
    <property type="term" value="F:metal ion binding"/>
    <property type="evidence" value="ECO:0007669"/>
    <property type="project" value="UniProtKB-KW"/>
</dbReference>
<dbReference type="Pfam" id="PF18019">
    <property type="entry name" value="Cas3_HD"/>
    <property type="match status" value="1"/>
</dbReference>
<evidence type="ECO:0000256" key="7">
    <source>
        <dbReference type="ARBA" id="ARBA00022806"/>
    </source>
</evidence>
<reference evidence="12" key="1">
    <citation type="submission" date="2025-08" db="UniProtKB">
        <authorList>
            <consortium name="RefSeq"/>
        </authorList>
    </citation>
    <scope>IDENTIFICATION</scope>
</reference>
<dbReference type="Gene3D" id="1.10.3210.30">
    <property type="match status" value="1"/>
</dbReference>
<organism evidence="11 12">
    <name type="scientific">Derxia gummosa DSM 723</name>
    <dbReference type="NCBI Taxonomy" id="1121388"/>
    <lineage>
        <taxon>Bacteria</taxon>
        <taxon>Pseudomonadati</taxon>
        <taxon>Pseudomonadota</taxon>
        <taxon>Betaproteobacteria</taxon>
        <taxon>Burkholderiales</taxon>
        <taxon>Alcaligenaceae</taxon>
        <taxon>Derxia</taxon>
    </lineage>
</organism>
<proteinExistence type="inferred from homology"/>
<dbReference type="GO" id="GO:0005524">
    <property type="term" value="F:ATP binding"/>
    <property type="evidence" value="ECO:0007669"/>
    <property type="project" value="UniProtKB-KW"/>
</dbReference>
<evidence type="ECO:0000256" key="4">
    <source>
        <dbReference type="ARBA" id="ARBA00022723"/>
    </source>
</evidence>
<dbReference type="GO" id="GO:0004518">
    <property type="term" value="F:nuclease activity"/>
    <property type="evidence" value="ECO:0007669"/>
    <property type="project" value="UniProtKB-KW"/>
</dbReference>
<dbReference type="PANTHER" id="PTHR47963">
    <property type="entry name" value="DEAD-BOX ATP-DEPENDENT RNA HELICASE 47, MITOCHONDRIAL"/>
    <property type="match status" value="1"/>
</dbReference>
<dbReference type="CDD" id="cd17930">
    <property type="entry name" value="DEXHc_cas3"/>
    <property type="match status" value="1"/>
</dbReference>
<evidence type="ECO:0000256" key="5">
    <source>
        <dbReference type="ARBA" id="ARBA00022741"/>
    </source>
</evidence>
<protein>
    <submittedName>
        <fullName evidence="12">CRISPR-associated helicase/endonuclease Cas3</fullName>
    </submittedName>
</protein>
<keyword evidence="5" id="KW-0547">Nucleotide-binding</keyword>
<dbReference type="PROSITE" id="PS51643">
    <property type="entry name" value="HD_CAS3"/>
    <property type="match status" value="1"/>
</dbReference>
<feature type="domain" description="HD Cas3-type" evidence="10">
    <location>
        <begin position="16"/>
        <end position="230"/>
    </location>
</feature>
<keyword evidence="6" id="KW-0378">Hydrolase</keyword>
<dbReference type="Pfam" id="PF22590">
    <property type="entry name" value="Cas3-like_C_2"/>
    <property type="match status" value="1"/>
</dbReference>
<evidence type="ECO:0000259" key="10">
    <source>
        <dbReference type="PROSITE" id="PS51643"/>
    </source>
</evidence>
<keyword evidence="7" id="KW-0347">Helicase</keyword>
<dbReference type="CDD" id="cd09641">
    <property type="entry name" value="Cas3''_I"/>
    <property type="match status" value="1"/>
</dbReference>
<dbReference type="RefSeq" id="WP_051379051.1">
    <property type="nucleotide sequence ID" value="NZ_KI519499.1"/>
</dbReference>
<evidence type="ECO:0000313" key="12">
    <source>
        <dbReference type="RefSeq" id="WP_051379051.1"/>
    </source>
</evidence>
<accession>A0A8B6X9F5</accession>
<dbReference type="GO" id="GO:0003723">
    <property type="term" value="F:RNA binding"/>
    <property type="evidence" value="ECO:0007669"/>
    <property type="project" value="TreeGrafter"/>
</dbReference>
<dbReference type="InterPro" id="IPR006474">
    <property type="entry name" value="Helicase_Cas3_CRISPR-ass_core"/>
</dbReference>
<dbReference type="GO" id="GO:0051607">
    <property type="term" value="P:defense response to virus"/>
    <property type="evidence" value="ECO:0007669"/>
    <property type="project" value="UniProtKB-KW"/>
</dbReference>
<dbReference type="PANTHER" id="PTHR47963:SF9">
    <property type="entry name" value="CRISPR-ASSOCIATED ENDONUCLEASE_HELICASE CAS3"/>
    <property type="match status" value="1"/>
</dbReference>
<comment type="similarity">
    <text evidence="2">In the central section; belongs to the CRISPR-associated helicase Cas3 family.</text>
</comment>
<dbReference type="InterPro" id="IPR027417">
    <property type="entry name" value="P-loop_NTPase"/>
</dbReference>
<evidence type="ECO:0000256" key="1">
    <source>
        <dbReference type="ARBA" id="ARBA00006847"/>
    </source>
</evidence>
<dbReference type="Proteomes" id="UP000675920">
    <property type="component" value="Unplaced"/>
</dbReference>
<evidence type="ECO:0000256" key="9">
    <source>
        <dbReference type="ARBA" id="ARBA00023118"/>
    </source>
</evidence>
<keyword evidence="4" id="KW-0479">Metal-binding</keyword>
<sequence>MPSYHAYWGKARPTADMAELHLLVHHSLDVAAVGHAYLRRHPALLDWLAARFVAPRDVLLDWFVFWLALHDLGKFSITFQRQRSDLVEQLQGQPAPEAQAEPVRHDSLGFGFWREYMCDCALDEDWFGEFDSRSDLTDAVEPWVRVATGHHGMPPRTDAGVQATRHFTPRGAARDAPSRNAADALDFVAAMRAMFLSPATAALVTRPDFADRSRELSWWLAGVVVLADWIGSDTDHFPYRATALQSLAGYWADALAHADAALDATGILVAPLRAPLGFAQLFPRIPAPSPLQAWAAELPVAPRPQLHLLEDVTGAGKTEAAVMLTQRLIAAGVADGFFIGLPTMATANAMHERISQVYRPLFGEAASLALAHGRRNLVEAFAASVLRPGRADADPDAPDGDDTATARCTAWLADHNKRALLAPAGVGTIDQALLATLRSKHQSLRLLGLFRKVLVVDEVHACDAYMLRTLELLLEFHARAGGSAVLLSATLPMRMKRKLLAAFAQGAGQSAAPAHRRDYPLVTSWVAGNAADEPAPAVPPVATAVAAATLTEQPIATRAAVRRRVGVRHESDRAALHRLILDTLAAGRCVAWIRNTVADVLDAHAELAPALPAGSVTVFHARFALADRLVIEQRVLATFGRDSGPAERRGQLLLASQVAEQSLDIDADLLVTDLAPIDRLVQRAGRLMRHVRDAEGRASTDPQAGDARGEPLMVVFGPAFTEAPRSDWFKDFFPKASGVYPDHGQLWLTARALQAGGFTMPDDARALVEAVYDGEAELPAGLQASSNRAEGKAYGDRSLADANVVDPERGYVRGGSEWDTDESAPSRLGEDTHDVLLCRWDGGVLRPLHAHADPRAAWAYSGVRIARRLLCGVPQPADAARATALAECAQRLPGQGRWSVLLPLESDGKDGFAARALRLSRDEKAELPARCRYSSLTGLVLEDEAAPDPEGAGAGASRQ</sequence>
<evidence type="ECO:0000256" key="2">
    <source>
        <dbReference type="ARBA" id="ARBA00009046"/>
    </source>
</evidence>
<dbReference type="OrthoDB" id="9810236at2"/>
<dbReference type="InterPro" id="IPR050547">
    <property type="entry name" value="DEAD_box_RNA_helicases"/>
</dbReference>
<dbReference type="NCBIfam" id="TIGR01587">
    <property type="entry name" value="cas3_core"/>
    <property type="match status" value="1"/>
</dbReference>
<dbReference type="AlphaFoldDB" id="A0A8B6X9F5"/>
<keyword evidence="9" id="KW-0051">Antiviral defense</keyword>